<dbReference type="SUPFAM" id="SSF57850">
    <property type="entry name" value="RING/U-box"/>
    <property type="match status" value="1"/>
</dbReference>
<sequence>MLNQTICPIEEEKEQSDSDSEQELDEEEIALLKPDQSRKDMNISAGIKFDHLCPICLEIFVNPLVLECKHIVCKLCIENYKKYSRQYKCPMCRKVFLHLIRAKPAVQLLKEIKKAYPKQYEERKKAIDKLIKKYKPKIPITNFKVVCGNTCKLAYPSQCINENQALPVYSYNLYVDFPGLTKDEISFLVSKVEFKLLSKYRNPVRVRSKHPFKISEKGKLRYFARIRIYWNPEFQVKETKLKYKVRFDKKERGNSEEFIKKVKFSKKFREEELYQKIQSLTKKQRKTPAQEATVWR</sequence>
<keyword evidence="11" id="KW-1185">Reference proteome</keyword>
<feature type="compositionally biased region" description="Acidic residues" evidence="7">
    <location>
        <begin position="9"/>
        <end position="26"/>
    </location>
</feature>
<dbReference type="InterPro" id="IPR055129">
    <property type="entry name" value="YEATS_dom"/>
</dbReference>
<evidence type="ECO:0000256" key="1">
    <source>
        <dbReference type="ARBA" id="ARBA00022723"/>
    </source>
</evidence>
<evidence type="ECO:0000313" key="11">
    <source>
        <dbReference type="Proteomes" id="UP001295684"/>
    </source>
</evidence>
<protein>
    <recommendedName>
        <fullName evidence="12">RING-type domain-containing protein</fullName>
    </recommendedName>
</protein>
<comment type="subcellular location">
    <subcellularLocation>
        <location evidence="6">Nucleus</location>
    </subcellularLocation>
</comment>
<proteinExistence type="predicted"/>
<feature type="region of interest" description="Disordered" evidence="7">
    <location>
        <begin position="1"/>
        <end position="26"/>
    </location>
</feature>
<dbReference type="PROSITE" id="PS50089">
    <property type="entry name" value="ZF_RING_2"/>
    <property type="match status" value="1"/>
</dbReference>
<evidence type="ECO:0000259" key="9">
    <source>
        <dbReference type="PROSITE" id="PS51037"/>
    </source>
</evidence>
<dbReference type="InterPro" id="IPR001841">
    <property type="entry name" value="Znf_RING"/>
</dbReference>
<reference evidence="10" key="1">
    <citation type="submission" date="2023-07" db="EMBL/GenBank/DDBJ databases">
        <authorList>
            <consortium name="AG Swart"/>
            <person name="Singh M."/>
            <person name="Singh A."/>
            <person name="Seah K."/>
            <person name="Emmerich C."/>
        </authorList>
    </citation>
    <scope>NUCLEOTIDE SEQUENCE</scope>
    <source>
        <strain evidence="10">DP1</strain>
    </source>
</reference>
<dbReference type="EMBL" id="CAMPGE010008881">
    <property type="protein sequence ID" value="CAI2367766.1"/>
    <property type="molecule type" value="Genomic_DNA"/>
</dbReference>
<dbReference type="Gene3D" id="3.30.40.10">
    <property type="entry name" value="Zinc/RING finger domain, C3HC4 (zinc finger)"/>
    <property type="match status" value="1"/>
</dbReference>
<dbReference type="Pfam" id="PF03366">
    <property type="entry name" value="YEATS"/>
    <property type="match status" value="1"/>
</dbReference>
<keyword evidence="3" id="KW-0862">Zinc</keyword>
<dbReference type="Proteomes" id="UP001295684">
    <property type="component" value="Unassembled WGS sequence"/>
</dbReference>
<dbReference type="GO" id="GO:0043161">
    <property type="term" value="P:proteasome-mediated ubiquitin-dependent protein catabolic process"/>
    <property type="evidence" value="ECO:0007669"/>
    <property type="project" value="TreeGrafter"/>
</dbReference>
<dbReference type="GO" id="GO:0005634">
    <property type="term" value="C:nucleus"/>
    <property type="evidence" value="ECO:0007669"/>
    <property type="project" value="UniProtKB-SubCell"/>
</dbReference>
<dbReference type="PROSITE" id="PS51037">
    <property type="entry name" value="YEATS"/>
    <property type="match status" value="1"/>
</dbReference>
<evidence type="ECO:0000256" key="3">
    <source>
        <dbReference type="ARBA" id="ARBA00022833"/>
    </source>
</evidence>
<dbReference type="SMART" id="SM00184">
    <property type="entry name" value="RING"/>
    <property type="match status" value="1"/>
</dbReference>
<keyword evidence="1" id="KW-0479">Metal-binding</keyword>
<dbReference type="InterPro" id="IPR038704">
    <property type="entry name" value="YEAST_sf"/>
</dbReference>
<evidence type="ECO:0000256" key="4">
    <source>
        <dbReference type="ARBA" id="ARBA00023242"/>
    </source>
</evidence>
<evidence type="ECO:0000259" key="8">
    <source>
        <dbReference type="PROSITE" id="PS50089"/>
    </source>
</evidence>
<dbReference type="Pfam" id="PF13445">
    <property type="entry name" value="zf-RING_UBOX"/>
    <property type="match status" value="1"/>
</dbReference>
<accession>A0AAD1XEF7</accession>
<dbReference type="Gene3D" id="2.60.40.1970">
    <property type="entry name" value="YEATS domain"/>
    <property type="match status" value="1"/>
</dbReference>
<evidence type="ECO:0000256" key="5">
    <source>
        <dbReference type="PROSITE-ProRule" id="PRU00175"/>
    </source>
</evidence>
<evidence type="ECO:0000256" key="6">
    <source>
        <dbReference type="PROSITE-ProRule" id="PRU00376"/>
    </source>
</evidence>
<evidence type="ECO:0008006" key="12">
    <source>
        <dbReference type="Google" id="ProtNLM"/>
    </source>
</evidence>
<keyword evidence="2 5" id="KW-0863">Zinc-finger</keyword>
<dbReference type="PANTHER" id="PTHR15898:SF13">
    <property type="entry name" value="BIFUNCTIONAL APOPTOSIS REGULATOR"/>
    <property type="match status" value="1"/>
</dbReference>
<evidence type="ECO:0000313" key="10">
    <source>
        <dbReference type="EMBL" id="CAI2367766.1"/>
    </source>
</evidence>
<dbReference type="AlphaFoldDB" id="A0AAD1XEF7"/>
<feature type="domain" description="YEATS" evidence="9">
    <location>
        <begin position="135"/>
        <end position="280"/>
    </location>
</feature>
<dbReference type="GO" id="GO:0008270">
    <property type="term" value="F:zinc ion binding"/>
    <property type="evidence" value="ECO:0007669"/>
    <property type="project" value="UniProtKB-KW"/>
</dbReference>
<evidence type="ECO:0000256" key="2">
    <source>
        <dbReference type="ARBA" id="ARBA00022771"/>
    </source>
</evidence>
<dbReference type="InterPro" id="IPR013083">
    <property type="entry name" value="Znf_RING/FYVE/PHD"/>
</dbReference>
<keyword evidence="4 6" id="KW-0539">Nucleus</keyword>
<gene>
    <name evidence="10" type="ORF">ECRASSUSDP1_LOCUS9054</name>
</gene>
<dbReference type="PANTHER" id="PTHR15898">
    <property type="entry name" value="BIFUNCTIONAL APOPTOSIS REGULATOR"/>
    <property type="match status" value="1"/>
</dbReference>
<dbReference type="InterPro" id="IPR027370">
    <property type="entry name" value="Znf-RING_euk"/>
</dbReference>
<dbReference type="GO" id="GO:0061630">
    <property type="term" value="F:ubiquitin protein ligase activity"/>
    <property type="evidence" value="ECO:0007669"/>
    <property type="project" value="TreeGrafter"/>
</dbReference>
<dbReference type="InterPro" id="IPR017907">
    <property type="entry name" value="Znf_RING_CS"/>
</dbReference>
<comment type="caution">
    <text evidence="10">The sequence shown here is derived from an EMBL/GenBank/DDBJ whole genome shotgun (WGS) entry which is preliminary data.</text>
</comment>
<feature type="domain" description="RING-type" evidence="8">
    <location>
        <begin position="53"/>
        <end position="93"/>
    </location>
</feature>
<organism evidence="10 11">
    <name type="scientific">Euplotes crassus</name>
    <dbReference type="NCBI Taxonomy" id="5936"/>
    <lineage>
        <taxon>Eukaryota</taxon>
        <taxon>Sar</taxon>
        <taxon>Alveolata</taxon>
        <taxon>Ciliophora</taxon>
        <taxon>Intramacronucleata</taxon>
        <taxon>Spirotrichea</taxon>
        <taxon>Hypotrichia</taxon>
        <taxon>Euplotida</taxon>
        <taxon>Euplotidae</taxon>
        <taxon>Moneuplotes</taxon>
    </lineage>
</organism>
<evidence type="ECO:0000256" key="7">
    <source>
        <dbReference type="SAM" id="MobiDB-lite"/>
    </source>
</evidence>
<name>A0AAD1XEF7_EUPCR</name>
<dbReference type="PROSITE" id="PS00518">
    <property type="entry name" value="ZF_RING_1"/>
    <property type="match status" value="1"/>
</dbReference>